<name>A0ABR3L0J6_TRISP</name>
<protein>
    <submittedName>
        <fullName evidence="1">3/1,6-mannosyltransferase alg-2,Alpha-1</fullName>
    </submittedName>
</protein>
<accession>A0ABR3L0J6</accession>
<comment type="caution">
    <text evidence="1">The sequence shown here is derived from an EMBL/GenBank/DDBJ whole genome shotgun (WGS) entry which is preliminary data.</text>
</comment>
<reference evidence="1 2" key="1">
    <citation type="submission" date="2024-07" db="EMBL/GenBank/DDBJ databases">
        <title>Enhanced genomic and transcriptomic resources for Trichinella pseudospiralis and T. spiralis underpin the discovery of pronounced molecular differences between stages and species.</title>
        <authorList>
            <person name="Pasi K.K."/>
            <person name="La Rosa G."/>
            <person name="Gomez-Morales M.A."/>
            <person name="Tosini F."/>
            <person name="Sumanam S."/>
            <person name="Young N.D."/>
            <person name="Chang B.C."/>
            <person name="Robin G.B."/>
        </authorList>
    </citation>
    <scope>NUCLEOTIDE SEQUENCE [LARGE SCALE GENOMIC DNA]</scope>
    <source>
        <strain evidence="1">ISS534</strain>
    </source>
</reference>
<dbReference type="Proteomes" id="UP001558632">
    <property type="component" value="Unassembled WGS sequence"/>
</dbReference>
<organism evidence="1 2">
    <name type="scientific">Trichinella spiralis</name>
    <name type="common">Trichina worm</name>
    <dbReference type="NCBI Taxonomy" id="6334"/>
    <lineage>
        <taxon>Eukaryota</taxon>
        <taxon>Metazoa</taxon>
        <taxon>Ecdysozoa</taxon>
        <taxon>Nematoda</taxon>
        <taxon>Enoplea</taxon>
        <taxon>Dorylaimia</taxon>
        <taxon>Trichinellida</taxon>
        <taxon>Trichinellidae</taxon>
        <taxon>Trichinella</taxon>
    </lineage>
</organism>
<proteinExistence type="predicted"/>
<evidence type="ECO:0000313" key="1">
    <source>
        <dbReference type="EMBL" id="KAL1246394.1"/>
    </source>
</evidence>
<gene>
    <name evidence="1" type="ORF">TSPI_06585</name>
</gene>
<dbReference type="EMBL" id="JBEUSY010000004">
    <property type="protein sequence ID" value="KAL1246394.1"/>
    <property type="molecule type" value="Genomic_DNA"/>
</dbReference>
<sequence length="89" mass="10237">MLVCPEREWPDAELSISRVRFVRMLRSQLPLCTDAADRKRLMTTAFAGSSVISYNATADLDILFLFSVYKIFENLYKWTAALLCENPQN</sequence>
<evidence type="ECO:0000313" key="2">
    <source>
        <dbReference type="Proteomes" id="UP001558632"/>
    </source>
</evidence>
<keyword evidence="2" id="KW-1185">Reference proteome</keyword>